<dbReference type="PANTHER" id="PTHR23325">
    <property type="entry name" value="SERUM RESPONSE FACTOR-BINDING"/>
    <property type="match status" value="1"/>
</dbReference>
<sequence>MEPLSKISLNNQIVSMRHIVRKSKVHTIHKLTREAKKLKEKKGSEEQIVKNKKKAERFINELMVIKKLNDDDVTKYALQNEVPSATILNSIDITLETRALARLAGHKFIIDEIQNFRNKYPDWKLYITDLLNELGAKYKAKKKPNKKKTVQLNNVNTEIKTKILDKNKKTIKNIKELKDIQSELENTTSVSEDTQSESENVQCGLENAMSVSEDIQSESESVQSKLENATSISEDIQSESEGFQSESENATVSENSLVQKILPDENNKNVVLNNVSKSKSSKVLISNNKKIVRDKKECLKTLEKKLHNSQVKNDLNTQLPKINLHLSSEILDNTDVNIDKNVSKRKAEGNVLSKTNFKKQRTTVNEIKPVCETVDSFFMTADNKDYMSVYKPPPVTKKNDEESSKVEYKQPIKEIFSKGKRVVIGKQNNIGNRRERRQQQVEESIDTALHPSWEAKRLESVTNCTLFFVGASERSAICFSSFCSVCNGVMITGNSTISIGSGLICVLSLYITPNSSFVKLIIEQNPSDEDTISNCPSEDLVCQTSIMNIANVSKWSGMLGIHQ</sequence>
<feature type="coiled-coil region" evidence="1">
    <location>
        <begin position="167"/>
        <end position="197"/>
    </location>
</feature>
<evidence type="ECO:0000256" key="1">
    <source>
        <dbReference type="SAM" id="Coils"/>
    </source>
</evidence>
<accession>A0A6G0T307</accession>
<keyword evidence="1" id="KW-0175">Coiled coil</keyword>
<dbReference type="EMBL" id="VYZN01000065">
    <property type="protein sequence ID" value="KAE9524892.1"/>
    <property type="molecule type" value="Genomic_DNA"/>
</dbReference>
<dbReference type="GO" id="GO:0005634">
    <property type="term" value="C:nucleus"/>
    <property type="evidence" value="ECO:0007669"/>
    <property type="project" value="TreeGrafter"/>
</dbReference>
<proteinExistence type="predicted"/>
<gene>
    <name evidence="2" type="ORF">AGLY_014942</name>
</gene>
<dbReference type="OrthoDB" id="3364872at2759"/>
<evidence type="ECO:0000313" key="2">
    <source>
        <dbReference type="EMBL" id="KAE9524892.1"/>
    </source>
</evidence>
<organism evidence="2 3">
    <name type="scientific">Aphis glycines</name>
    <name type="common">Soybean aphid</name>
    <dbReference type="NCBI Taxonomy" id="307491"/>
    <lineage>
        <taxon>Eukaryota</taxon>
        <taxon>Metazoa</taxon>
        <taxon>Ecdysozoa</taxon>
        <taxon>Arthropoda</taxon>
        <taxon>Hexapoda</taxon>
        <taxon>Insecta</taxon>
        <taxon>Pterygota</taxon>
        <taxon>Neoptera</taxon>
        <taxon>Paraneoptera</taxon>
        <taxon>Hemiptera</taxon>
        <taxon>Sternorrhyncha</taxon>
        <taxon>Aphidomorpha</taxon>
        <taxon>Aphidoidea</taxon>
        <taxon>Aphididae</taxon>
        <taxon>Aphidini</taxon>
        <taxon>Aphis</taxon>
        <taxon>Aphis</taxon>
    </lineage>
</organism>
<dbReference type="Proteomes" id="UP000475862">
    <property type="component" value="Unassembled WGS sequence"/>
</dbReference>
<reference evidence="2 3" key="1">
    <citation type="submission" date="2019-08" db="EMBL/GenBank/DDBJ databases">
        <title>The genome of the soybean aphid Biotype 1, its phylome, world population structure and adaptation to the North American continent.</title>
        <authorList>
            <person name="Giordano R."/>
            <person name="Donthu R.K."/>
            <person name="Hernandez A.G."/>
            <person name="Wright C.L."/>
            <person name="Zimin A.V."/>
        </authorList>
    </citation>
    <scope>NUCLEOTIDE SEQUENCE [LARGE SCALE GENOMIC DNA]</scope>
    <source>
        <tissue evidence="2">Whole aphids</tissue>
    </source>
</reference>
<name>A0A6G0T307_APHGL</name>
<dbReference type="PANTHER" id="PTHR23325:SF1">
    <property type="entry name" value="SERUM RESPONSE FACTOR-BINDING PROTEIN 1"/>
    <property type="match status" value="1"/>
</dbReference>
<dbReference type="InterPro" id="IPR037393">
    <property type="entry name" value="Bud22/SRFB1"/>
</dbReference>
<keyword evidence="3" id="KW-1185">Reference proteome</keyword>
<dbReference type="GO" id="GO:0030490">
    <property type="term" value="P:maturation of SSU-rRNA"/>
    <property type="evidence" value="ECO:0007669"/>
    <property type="project" value="TreeGrafter"/>
</dbReference>
<feature type="coiled-coil region" evidence="1">
    <location>
        <begin position="21"/>
        <end position="48"/>
    </location>
</feature>
<evidence type="ECO:0008006" key="4">
    <source>
        <dbReference type="Google" id="ProtNLM"/>
    </source>
</evidence>
<evidence type="ECO:0000313" key="3">
    <source>
        <dbReference type="Proteomes" id="UP000475862"/>
    </source>
</evidence>
<dbReference type="GO" id="GO:0030686">
    <property type="term" value="C:90S preribosome"/>
    <property type="evidence" value="ECO:0007669"/>
    <property type="project" value="TreeGrafter"/>
</dbReference>
<protein>
    <recommendedName>
        <fullName evidence="4">Serum response factor-binding protein 1</fullName>
    </recommendedName>
</protein>
<dbReference type="AlphaFoldDB" id="A0A6G0T307"/>
<comment type="caution">
    <text evidence="2">The sequence shown here is derived from an EMBL/GenBank/DDBJ whole genome shotgun (WGS) entry which is preliminary data.</text>
</comment>